<evidence type="ECO:0000313" key="1">
    <source>
        <dbReference type="EMBL" id="MBP2171375.1"/>
    </source>
</evidence>
<dbReference type="Proteomes" id="UP001195624">
    <property type="component" value="Unassembled WGS sequence"/>
</dbReference>
<keyword evidence="2" id="KW-1185">Reference proteome</keyword>
<gene>
    <name evidence="1" type="ORF">J2125_004567</name>
</gene>
<name>A0ABS4PFG5_9GAMM</name>
<reference evidence="2" key="2">
    <citation type="submission" date="2023-07" db="EMBL/GenBank/DDBJ databases">
        <title>Genome mining of underrepresented organisms for secondary metabolites.</title>
        <authorList>
            <person name="D'Agostino P.M."/>
        </authorList>
    </citation>
    <scope>NUCLEOTIDE SEQUENCE [LARGE SCALE GENOMIC DNA]</scope>
    <source>
        <strain evidence="2">WS4403</strain>
    </source>
</reference>
<sequence length="68" mass="7343">MNQKNRKRVGDFAAIAPLENSLPASIAAAVRLVINASEETQITDINVRPHHAALCYVALITLIQSSNC</sequence>
<evidence type="ECO:0000313" key="2">
    <source>
        <dbReference type="Proteomes" id="UP001195624"/>
    </source>
</evidence>
<dbReference type="RefSeq" id="WP_017802317.1">
    <property type="nucleotide sequence ID" value="NZ_JAGGMQ010000001.1"/>
</dbReference>
<organism evidence="1 2">
    <name type="scientific">Winslowiella toletana</name>
    <dbReference type="NCBI Taxonomy" id="92490"/>
    <lineage>
        <taxon>Bacteria</taxon>
        <taxon>Pseudomonadati</taxon>
        <taxon>Pseudomonadota</taxon>
        <taxon>Gammaproteobacteria</taxon>
        <taxon>Enterobacterales</taxon>
        <taxon>Erwiniaceae</taxon>
        <taxon>Winslowiella</taxon>
    </lineage>
</organism>
<dbReference type="EMBL" id="JAGGMQ010000001">
    <property type="protein sequence ID" value="MBP2171375.1"/>
    <property type="molecule type" value="Genomic_DNA"/>
</dbReference>
<comment type="caution">
    <text evidence="1">The sequence shown here is derived from an EMBL/GenBank/DDBJ whole genome shotgun (WGS) entry which is preliminary data.</text>
</comment>
<reference evidence="1 2" key="1">
    <citation type="submission" date="2021-03" db="EMBL/GenBank/DDBJ databases">
        <authorList>
            <person name="D'Agostino P."/>
            <person name="Huntemann M."/>
            <person name="Clum A."/>
            <person name="Spunde A."/>
            <person name="Palaniappan K."/>
            <person name="Ritter S."/>
            <person name="Mikhailova N."/>
            <person name="Chen I.-M."/>
            <person name="Stamatis D."/>
            <person name="Reddy T."/>
            <person name="O'Malley R."/>
            <person name="Daum C."/>
            <person name="Shapiro N."/>
            <person name="Ivanova N."/>
            <person name="Kyrpides N."/>
            <person name="Woyke T."/>
        </authorList>
    </citation>
    <scope>NUCLEOTIDE SEQUENCE [LARGE SCALE GENOMIC DNA]</scope>
    <source>
        <strain evidence="1 2">WS4403</strain>
    </source>
</reference>
<proteinExistence type="predicted"/>
<protein>
    <submittedName>
        <fullName evidence="1">NADP-dependent 3-hydroxy acid dehydrogenase YdfG</fullName>
    </submittedName>
</protein>
<accession>A0ABS4PFG5</accession>